<dbReference type="Gene3D" id="3.40.50.720">
    <property type="entry name" value="NAD(P)-binding Rossmann-like Domain"/>
    <property type="match status" value="1"/>
</dbReference>
<gene>
    <name evidence="3" type="ORF">DY262_14655</name>
</gene>
<dbReference type="InterPro" id="IPR051317">
    <property type="entry name" value="Gfo/Idh/MocA_oxidoreduct"/>
</dbReference>
<evidence type="ECO:0000313" key="3">
    <source>
        <dbReference type="EMBL" id="RFP77979.1"/>
    </source>
</evidence>
<name>A0A372EHL2_9BURK</name>
<proteinExistence type="predicted"/>
<dbReference type="Pfam" id="PF22725">
    <property type="entry name" value="GFO_IDH_MocA_C3"/>
    <property type="match status" value="1"/>
</dbReference>
<comment type="caution">
    <text evidence="3">The sequence shown here is derived from an EMBL/GenBank/DDBJ whole genome shotgun (WGS) entry which is preliminary data.</text>
</comment>
<dbReference type="InterPro" id="IPR000683">
    <property type="entry name" value="Gfo/Idh/MocA-like_OxRdtase_N"/>
</dbReference>
<evidence type="ECO:0000259" key="1">
    <source>
        <dbReference type="Pfam" id="PF01408"/>
    </source>
</evidence>
<protein>
    <submittedName>
        <fullName evidence="3">Gfo/Idh/MocA family oxidoreductase</fullName>
    </submittedName>
</protein>
<dbReference type="SUPFAM" id="SSF55347">
    <property type="entry name" value="Glyceraldehyde-3-phosphate dehydrogenase-like, C-terminal domain"/>
    <property type="match status" value="1"/>
</dbReference>
<sequence>MSHDRSTRRIRLGMVGGGEGSFIGAAHRIAARLDDQFELVAGALSSTPARAHASAAALHLPPERSYADYAEMARAEARRPDGIDAVAIVTPNHLHVPVARAFVEQGIHVICDKPLATSLADAEALAQRVRERGVLFLLTHTYSGYPMVRQARELVAEGAIGEVRIVQVEYAQDWLGEPLERQGNKQAAWRNDPKQAGPAGALGDIGTHAYHLAGYVSGLRLGELAAELSTFVPGRPLDDHVQVMLRYEGGARGLLWASQVASGSRNGLRLRVYGSTGSLQFDQEKPEELWLTRPGQPSQCLYRGVPARAGVAALPHRIPAGHPEGYLEAFAQLYRDFARAWRGEAGVALPGLAEGLEGMAFVEAVLRSHREGMRWVRLFTP</sequence>
<feature type="domain" description="Gfo/Idh/MocA-like oxidoreductase N-terminal" evidence="1">
    <location>
        <begin position="10"/>
        <end position="138"/>
    </location>
</feature>
<accession>A0A372EHL2</accession>
<dbReference type="PANTHER" id="PTHR43708">
    <property type="entry name" value="CONSERVED EXPRESSED OXIDOREDUCTASE (EUROFUNG)"/>
    <property type="match status" value="1"/>
</dbReference>
<reference evidence="3 4" key="1">
    <citation type="submission" date="2018-08" db="EMBL/GenBank/DDBJ databases">
        <title>Hydrogenophaga sp. LA-38 isolated from sludge.</title>
        <authorList>
            <person name="Im W.-T."/>
        </authorList>
    </citation>
    <scope>NUCLEOTIDE SEQUENCE [LARGE SCALE GENOMIC DNA]</scope>
    <source>
        <strain evidence="3 4">LA-38</strain>
    </source>
</reference>
<dbReference type="AlphaFoldDB" id="A0A372EHL2"/>
<dbReference type="Proteomes" id="UP000261931">
    <property type="component" value="Unassembled WGS sequence"/>
</dbReference>
<evidence type="ECO:0000313" key="4">
    <source>
        <dbReference type="Proteomes" id="UP000261931"/>
    </source>
</evidence>
<dbReference type="InterPro" id="IPR036291">
    <property type="entry name" value="NAD(P)-bd_dom_sf"/>
</dbReference>
<dbReference type="Gene3D" id="3.30.360.10">
    <property type="entry name" value="Dihydrodipicolinate Reductase, domain 2"/>
    <property type="match status" value="1"/>
</dbReference>
<dbReference type="InterPro" id="IPR055170">
    <property type="entry name" value="GFO_IDH_MocA-like_dom"/>
</dbReference>
<dbReference type="Pfam" id="PF01408">
    <property type="entry name" value="GFO_IDH_MocA"/>
    <property type="match status" value="1"/>
</dbReference>
<keyword evidence="4" id="KW-1185">Reference proteome</keyword>
<feature type="domain" description="GFO/IDH/MocA-like oxidoreductase" evidence="2">
    <location>
        <begin position="148"/>
        <end position="279"/>
    </location>
</feature>
<dbReference type="SUPFAM" id="SSF51735">
    <property type="entry name" value="NAD(P)-binding Rossmann-fold domains"/>
    <property type="match status" value="1"/>
</dbReference>
<dbReference type="GO" id="GO:0000166">
    <property type="term" value="F:nucleotide binding"/>
    <property type="evidence" value="ECO:0007669"/>
    <property type="project" value="InterPro"/>
</dbReference>
<dbReference type="EMBL" id="QVLS01000008">
    <property type="protein sequence ID" value="RFP77979.1"/>
    <property type="molecule type" value="Genomic_DNA"/>
</dbReference>
<dbReference type="RefSeq" id="WP_116959857.1">
    <property type="nucleotide sequence ID" value="NZ_QVLS01000008.1"/>
</dbReference>
<evidence type="ECO:0000259" key="2">
    <source>
        <dbReference type="Pfam" id="PF22725"/>
    </source>
</evidence>
<dbReference type="PANTHER" id="PTHR43708:SF3">
    <property type="entry name" value="OXIDOREDUCTASE"/>
    <property type="match status" value="1"/>
</dbReference>
<organism evidence="3 4">
    <name type="scientific">Hydrogenophaga borbori</name>
    <dbReference type="NCBI Taxonomy" id="2294117"/>
    <lineage>
        <taxon>Bacteria</taxon>
        <taxon>Pseudomonadati</taxon>
        <taxon>Pseudomonadota</taxon>
        <taxon>Betaproteobacteria</taxon>
        <taxon>Burkholderiales</taxon>
        <taxon>Comamonadaceae</taxon>
        <taxon>Hydrogenophaga</taxon>
    </lineage>
</organism>